<gene>
    <name evidence="2" type="ORF">COLO4_31985</name>
</gene>
<name>A0A1R3H2P3_9ROSI</name>
<dbReference type="AlphaFoldDB" id="A0A1R3H2P3"/>
<comment type="caution">
    <text evidence="2">The sequence shown here is derived from an EMBL/GenBank/DDBJ whole genome shotgun (WGS) entry which is preliminary data.</text>
</comment>
<keyword evidence="3" id="KW-1185">Reference proteome</keyword>
<protein>
    <submittedName>
        <fullName evidence="2">Neurobeachin</fullName>
    </submittedName>
</protein>
<organism evidence="2 3">
    <name type="scientific">Corchorus olitorius</name>
    <dbReference type="NCBI Taxonomy" id="93759"/>
    <lineage>
        <taxon>Eukaryota</taxon>
        <taxon>Viridiplantae</taxon>
        <taxon>Streptophyta</taxon>
        <taxon>Embryophyta</taxon>
        <taxon>Tracheophyta</taxon>
        <taxon>Spermatophyta</taxon>
        <taxon>Magnoliopsida</taxon>
        <taxon>eudicotyledons</taxon>
        <taxon>Gunneridae</taxon>
        <taxon>Pentapetalae</taxon>
        <taxon>rosids</taxon>
        <taxon>malvids</taxon>
        <taxon>Malvales</taxon>
        <taxon>Malvaceae</taxon>
        <taxon>Grewioideae</taxon>
        <taxon>Apeibeae</taxon>
        <taxon>Corchorus</taxon>
    </lineage>
</organism>
<keyword evidence="1" id="KW-0812">Transmembrane</keyword>
<keyword evidence="1" id="KW-1133">Transmembrane helix</keyword>
<reference evidence="3" key="1">
    <citation type="submission" date="2013-09" db="EMBL/GenBank/DDBJ databases">
        <title>Corchorus olitorius genome sequencing.</title>
        <authorList>
            <person name="Alam M."/>
            <person name="Haque M.S."/>
            <person name="Islam M.S."/>
            <person name="Emdad E.M."/>
            <person name="Islam M.M."/>
            <person name="Ahmed B."/>
            <person name="Halim A."/>
            <person name="Hossen Q.M.M."/>
            <person name="Hossain M.Z."/>
            <person name="Ahmed R."/>
            <person name="Khan M.M."/>
            <person name="Islam R."/>
            <person name="Rashid M.M."/>
            <person name="Khan S.A."/>
            <person name="Rahman M.S."/>
            <person name="Alam M."/>
            <person name="Yahiya A.S."/>
            <person name="Khan M.S."/>
            <person name="Azam M.S."/>
            <person name="Haque T."/>
            <person name="Lashkar M.Z.H."/>
            <person name="Akhand A.I."/>
            <person name="Morshed G."/>
            <person name="Roy S."/>
            <person name="Uddin K.S."/>
            <person name="Rabeya T."/>
            <person name="Hossain A.S."/>
            <person name="Chowdhury A."/>
            <person name="Snigdha A.R."/>
            <person name="Mortoza M.S."/>
            <person name="Matin S.A."/>
            <person name="Hoque S.M.E."/>
            <person name="Islam M.K."/>
            <person name="Roy D.K."/>
            <person name="Haider R."/>
            <person name="Moosa M.M."/>
            <person name="Elias S.M."/>
            <person name="Hasan A.M."/>
            <person name="Jahan S."/>
            <person name="Shafiuddin M."/>
            <person name="Mahmood N."/>
            <person name="Shommy N.S."/>
        </authorList>
    </citation>
    <scope>NUCLEOTIDE SEQUENCE [LARGE SCALE GENOMIC DNA]</scope>
    <source>
        <strain evidence="3">cv. O-4</strain>
    </source>
</reference>
<dbReference type="EMBL" id="AWUE01020906">
    <property type="protein sequence ID" value="OMO64609.1"/>
    <property type="molecule type" value="Genomic_DNA"/>
</dbReference>
<keyword evidence="1" id="KW-0472">Membrane</keyword>
<feature type="transmembrane region" description="Helical" evidence="1">
    <location>
        <begin position="20"/>
        <end position="37"/>
    </location>
</feature>
<accession>A0A1R3H2P3</accession>
<evidence type="ECO:0000313" key="2">
    <source>
        <dbReference type="EMBL" id="OMO64609.1"/>
    </source>
</evidence>
<evidence type="ECO:0000313" key="3">
    <source>
        <dbReference type="Proteomes" id="UP000187203"/>
    </source>
</evidence>
<proteinExistence type="predicted"/>
<sequence>MTQTLKAQIIMLPPLEWPKILGFYSVSPLLSIGWLNFRWFPRKGEMG</sequence>
<evidence type="ECO:0000256" key="1">
    <source>
        <dbReference type="SAM" id="Phobius"/>
    </source>
</evidence>
<dbReference type="Proteomes" id="UP000187203">
    <property type="component" value="Unassembled WGS sequence"/>
</dbReference>